<dbReference type="SUPFAM" id="SSF54928">
    <property type="entry name" value="RNA-binding domain, RBD"/>
    <property type="match status" value="1"/>
</dbReference>
<dbReference type="PROSITE" id="PS50102">
    <property type="entry name" value="RRM"/>
    <property type="match status" value="1"/>
</dbReference>
<dbReference type="InterPro" id="IPR032710">
    <property type="entry name" value="NTF2-like_dom_sf"/>
</dbReference>
<feature type="compositionally biased region" description="Polar residues" evidence="3">
    <location>
        <begin position="287"/>
        <end position="300"/>
    </location>
</feature>
<keyword evidence="1 2" id="KW-0694">RNA-binding</keyword>
<gene>
    <name evidence="6" type="ORF">Sjap_024082</name>
</gene>
<dbReference type="GO" id="GO:0005829">
    <property type="term" value="C:cytosol"/>
    <property type="evidence" value="ECO:0007669"/>
    <property type="project" value="TreeGrafter"/>
</dbReference>
<comment type="caution">
    <text evidence="6">The sequence shown here is derived from an EMBL/GenBank/DDBJ whole genome shotgun (WGS) entry which is preliminary data.</text>
</comment>
<dbReference type="EMBL" id="JBBNAE010000010">
    <property type="protein sequence ID" value="KAK9090905.1"/>
    <property type="molecule type" value="Genomic_DNA"/>
</dbReference>
<sequence length="463" mass="49546">MAMPTTSPTPAVSPQVVGNAFVEQYYHILHQSPELVYRFYQDSSVLSRPGADGVMETVKTMEVINDKILSMDFKDYKAEIITVDAQESFERGVLVLVTGCLTGKDCLKMKFAQSFFLAPQDNGYFVLNDVFRYVNEGEALDSNPIVVNVAHESTPVTSLTPDAETSHATDLPAEDTSVSVVEVDLENGEVYDPPVTEEASSEVEIAVTAEPHAPSEYQSHPITESSTVVKEDAPKKSYASILKAMNAGAAASVPANTAVKSTRAAPVYVRQNLDAPAPAPEPVTATSNKGPESSGASENDNTPEEVEGFSIYIRNLPMNATPVQVEEEFKKFGSIKPGGVQVRSNKGFCFGFVEFEALSSVHGALEASPVNIGGRQAFVEEKRTTSRAGSGRGRFPAGRGGARNENFRGRGNYGGGRGYGRNEFGSRGDGSGRPRGSSDRGGSEGYQRSNQNESGRGSRQGGN</sequence>
<feature type="compositionally biased region" description="Polar residues" evidence="3">
    <location>
        <begin position="446"/>
        <end position="457"/>
    </location>
</feature>
<dbReference type="PANTHER" id="PTHR10693">
    <property type="entry name" value="RAS GTPASE-ACTIVATING PROTEIN-BINDING PROTEIN"/>
    <property type="match status" value="1"/>
</dbReference>
<feature type="domain" description="RRM" evidence="4">
    <location>
        <begin position="309"/>
        <end position="384"/>
    </location>
</feature>
<protein>
    <submittedName>
        <fullName evidence="6">Uncharacterized protein</fullName>
    </submittedName>
</protein>
<dbReference type="Pfam" id="PF00076">
    <property type="entry name" value="RRM_1"/>
    <property type="match status" value="1"/>
</dbReference>
<dbReference type="PANTHER" id="PTHR10693:SF75">
    <property type="entry name" value="NUCLEAR TRANSPORT FACTOR 2"/>
    <property type="match status" value="1"/>
</dbReference>
<dbReference type="InterPro" id="IPR039539">
    <property type="entry name" value="Ras_GTPase_bind_prot"/>
</dbReference>
<dbReference type="Proteomes" id="UP001417504">
    <property type="component" value="Unassembled WGS sequence"/>
</dbReference>
<dbReference type="CDD" id="cd00780">
    <property type="entry name" value="NTF2"/>
    <property type="match status" value="1"/>
</dbReference>
<dbReference type="InterPro" id="IPR018222">
    <property type="entry name" value="Nuclear_transport_factor_2_euk"/>
</dbReference>
<dbReference type="GO" id="GO:1990904">
    <property type="term" value="C:ribonucleoprotein complex"/>
    <property type="evidence" value="ECO:0007669"/>
    <property type="project" value="TreeGrafter"/>
</dbReference>
<evidence type="ECO:0000313" key="7">
    <source>
        <dbReference type="Proteomes" id="UP001417504"/>
    </source>
</evidence>
<feature type="region of interest" description="Disordered" evidence="3">
    <location>
        <begin position="156"/>
        <end position="175"/>
    </location>
</feature>
<dbReference type="InterPro" id="IPR002075">
    <property type="entry name" value="NTF2_dom"/>
</dbReference>
<dbReference type="CDD" id="cd00590">
    <property type="entry name" value="RRM_SF"/>
    <property type="match status" value="1"/>
</dbReference>
<proteinExistence type="predicted"/>
<dbReference type="InterPro" id="IPR012677">
    <property type="entry name" value="Nucleotide-bd_a/b_plait_sf"/>
</dbReference>
<evidence type="ECO:0000259" key="4">
    <source>
        <dbReference type="PROSITE" id="PS50102"/>
    </source>
</evidence>
<organism evidence="6 7">
    <name type="scientific">Stephania japonica</name>
    <dbReference type="NCBI Taxonomy" id="461633"/>
    <lineage>
        <taxon>Eukaryota</taxon>
        <taxon>Viridiplantae</taxon>
        <taxon>Streptophyta</taxon>
        <taxon>Embryophyta</taxon>
        <taxon>Tracheophyta</taxon>
        <taxon>Spermatophyta</taxon>
        <taxon>Magnoliopsida</taxon>
        <taxon>Ranunculales</taxon>
        <taxon>Menispermaceae</taxon>
        <taxon>Menispermoideae</taxon>
        <taxon>Cissampelideae</taxon>
        <taxon>Stephania</taxon>
    </lineage>
</organism>
<evidence type="ECO:0000256" key="1">
    <source>
        <dbReference type="ARBA" id="ARBA00022884"/>
    </source>
</evidence>
<dbReference type="SUPFAM" id="SSF54427">
    <property type="entry name" value="NTF2-like"/>
    <property type="match status" value="1"/>
</dbReference>
<feature type="domain" description="NTF2" evidence="5">
    <location>
        <begin position="17"/>
        <end position="133"/>
    </location>
</feature>
<evidence type="ECO:0000256" key="3">
    <source>
        <dbReference type="SAM" id="MobiDB-lite"/>
    </source>
</evidence>
<feature type="region of interest" description="Disordered" evidence="3">
    <location>
        <begin position="274"/>
        <end position="304"/>
    </location>
</feature>
<dbReference type="PROSITE" id="PS50177">
    <property type="entry name" value="NTF2_DOMAIN"/>
    <property type="match status" value="1"/>
</dbReference>
<dbReference type="FunFam" id="3.10.450.50:FF:000003">
    <property type="entry name" value="Nuclear transport factor 2 family protein"/>
    <property type="match status" value="1"/>
</dbReference>
<feature type="region of interest" description="Disordered" evidence="3">
    <location>
        <begin position="381"/>
        <end position="463"/>
    </location>
</feature>
<feature type="compositionally biased region" description="Basic and acidic residues" evidence="3">
    <location>
        <begin position="424"/>
        <end position="442"/>
    </location>
</feature>
<evidence type="ECO:0000256" key="2">
    <source>
        <dbReference type="PROSITE-ProRule" id="PRU00176"/>
    </source>
</evidence>
<dbReference type="SMART" id="SM00360">
    <property type="entry name" value="RRM"/>
    <property type="match status" value="1"/>
</dbReference>
<dbReference type="AlphaFoldDB" id="A0AAP0EEW4"/>
<dbReference type="Pfam" id="PF02136">
    <property type="entry name" value="NTF2"/>
    <property type="match status" value="1"/>
</dbReference>
<reference evidence="6 7" key="1">
    <citation type="submission" date="2024-01" db="EMBL/GenBank/DDBJ databases">
        <title>Genome assemblies of Stephania.</title>
        <authorList>
            <person name="Yang L."/>
        </authorList>
    </citation>
    <scope>NUCLEOTIDE SEQUENCE [LARGE SCALE GENOMIC DNA]</scope>
    <source>
        <strain evidence="6">QJT</strain>
        <tissue evidence="6">Leaf</tissue>
    </source>
</reference>
<dbReference type="InterPro" id="IPR035979">
    <property type="entry name" value="RBD_domain_sf"/>
</dbReference>
<keyword evidence="7" id="KW-1185">Reference proteome</keyword>
<accession>A0AAP0EEW4</accession>
<dbReference type="Gene3D" id="3.10.450.50">
    <property type="match status" value="1"/>
</dbReference>
<name>A0AAP0EEW4_9MAGN</name>
<dbReference type="GO" id="GO:0003729">
    <property type="term" value="F:mRNA binding"/>
    <property type="evidence" value="ECO:0007669"/>
    <property type="project" value="TreeGrafter"/>
</dbReference>
<feature type="compositionally biased region" description="Low complexity" evidence="3">
    <location>
        <begin position="386"/>
        <end position="397"/>
    </location>
</feature>
<dbReference type="Gene3D" id="3.30.70.330">
    <property type="match status" value="1"/>
</dbReference>
<evidence type="ECO:0000259" key="5">
    <source>
        <dbReference type="PROSITE" id="PS50177"/>
    </source>
</evidence>
<dbReference type="InterPro" id="IPR000504">
    <property type="entry name" value="RRM_dom"/>
</dbReference>
<evidence type="ECO:0000313" key="6">
    <source>
        <dbReference type="EMBL" id="KAK9090905.1"/>
    </source>
</evidence>